<evidence type="ECO:0000313" key="3">
    <source>
        <dbReference type="EMBL" id="KAJ7380576.1"/>
    </source>
</evidence>
<dbReference type="Proteomes" id="UP001163046">
    <property type="component" value="Unassembled WGS sequence"/>
</dbReference>
<dbReference type="InterPro" id="IPR046815">
    <property type="entry name" value="P2RX7_C"/>
</dbReference>
<accession>A0A9X0CYW0</accession>
<evidence type="ECO:0000313" key="4">
    <source>
        <dbReference type="Proteomes" id="UP001163046"/>
    </source>
</evidence>
<feature type="compositionally biased region" description="Low complexity" evidence="1">
    <location>
        <begin position="1"/>
        <end position="25"/>
    </location>
</feature>
<evidence type="ECO:0000259" key="2">
    <source>
        <dbReference type="Pfam" id="PF20478"/>
    </source>
</evidence>
<reference evidence="3" key="1">
    <citation type="submission" date="2023-01" db="EMBL/GenBank/DDBJ databases">
        <title>Genome assembly of the deep-sea coral Lophelia pertusa.</title>
        <authorList>
            <person name="Herrera S."/>
            <person name="Cordes E."/>
        </authorList>
    </citation>
    <scope>NUCLEOTIDE SEQUENCE</scope>
    <source>
        <strain evidence="3">USNM1676648</strain>
        <tissue evidence="3">Polyp</tissue>
    </source>
</reference>
<organism evidence="3 4">
    <name type="scientific">Desmophyllum pertusum</name>
    <dbReference type="NCBI Taxonomy" id="174260"/>
    <lineage>
        <taxon>Eukaryota</taxon>
        <taxon>Metazoa</taxon>
        <taxon>Cnidaria</taxon>
        <taxon>Anthozoa</taxon>
        <taxon>Hexacorallia</taxon>
        <taxon>Scleractinia</taxon>
        <taxon>Caryophylliina</taxon>
        <taxon>Caryophylliidae</taxon>
        <taxon>Desmophyllum</taxon>
    </lineage>
</organism>
<dbReference type="OrthoDB" id="5987625at2759"/>
<dbReference type="PANTHER" id="PTHR36981:SF1">
    <property type="entry name" value="P2X PURINORECEPTOR 7 INTRACELLULAR DOMAIN-CONTAINING PROTEIN"/>
    <property type="match status" value="1"/>
</dbReference>
<feature type="domain" description="P2X purinoreceptor 7 intracellular" evidence="2">
    <location>
        <begin position="71"/>
        <end position="206"/>
    </location>
</feature>
<comment type="caution">
    <text evidence="3">The sequence shown here is derived from an EMBL/GenBank/DDBJ whole genome shotgun (WGS) entry which is preliminary data.</text>
</comment>
<dbReference type="EMBL" id="MU826353">
    <property type="protein sequence ID" value="KAJ7380576.1"/>
    <property type="molecule type" value="Genomic_DNA"/>
</dbReference>
<evidence type="ECO:0000256" key="1">
    <source>
        <dbReference type="SAM" id="MobiDB-lite"/>
    </source>
</evidence>
<feature type="region of interest" description="Disordered" evidence="1">
    <location>
        <begin position="1"/>
        <end position="58"/>
    </location>
</feature>
<keyword evidence="4" id="KW-1185">Reference proteome</keyword>
<sequence>MSGSDDTMSSSESIPSNESSESISSGDTSDEMEVVGRVEPYADEPLAHTGDEEEDVAEDLDGLSPAVLRARFEGETNVNEWCTCGECAVGTLSNALEYRCCREIGLVTQQMSFDGSIEHISCITKHEDFEHMTWRTVLLQAGPLLRDRNGRGYRRRDGQTENQFVRAVAYRWLVRWICGHLGWDNTRPLSACVYHQIRQKFPTAHVQGYQSSEQRN</sequence>
<protein>
    <recommendedName>
        <fullName evidence="2">P2X purinoreceptor 7 intracellular domain-containing protein</fullName>
    </recommendedName>
</protein>
<dbReference type="Pfam" id="PF20478">
    <property type="entry name" value="P2RX7_C"/>
    <property type="match status" value="1"/>
</dbReference>
<gene>
    <name evidence="3" type="ORF">OS493_009043</name>
</gene>
<dbReference type="PANTHER" id="PTHR36981">
    <property type="entry name" value="ZGC:195170"/>
    <property type="match status" value="1"/>
</dbReference>
<proteinExistence type="predicted"/>
<name>A0A9X0CYW0_9CNID</name>
<dbReference type="AlphaFoldDB" id="A0A9X0CYW0"/>